<keyword evidence="1" id="KW-0677">Repeat</keyword>
<comment type="caution">
    <text evidence="5">The sequence shown here is derived from an EMBL/GenBank/DDBJ whole genome shotgun (WGS) entry which is preliminary data.</text>
</comment>
<dbReference type="InterPro" id="IPR013105">
    <property type="entry name" value="TPR_2"/>
</dbReference>
<proteinExistence type="predicted"/>
<evidence type="ECO:0000313" key="6">
    <source>
        <dbReference type="Proteomes" id="UP001604335"/>
    </source>
</evidence>
<reference evidence="6" key="1">
    <citation type="journal article" date="2024" name="Algal Res.">
        <title>Biochemical, toxicological and genomic investigation of a high-biomass producing Limnothrix strain isolated from Italian shallow drinking water reservoir.</title>
        <authorList>
            <person name="Simonazzi M."/>
            <person name="Shishido T.K."/>
            <person name="Delbaje E."/>
            <person name="Wahlsten M."/>
            <person name="Fewer D.P."/>
            <person name="Sivonen K."/>
            <person name="Pezzolesi L."/>
            <person name="Pistocchi R."/>
        </authorList>
    </citation>
    <scope>NUCLEOTIDE SEQUENCE [LARGE SCALE GENOMIC DNA]</scope>
    <source>
        <strain evidence="6">LRLZ20PSL1</strain>
    </source>
</reference>
<feature type="repeat" description="TPR" evidence="3">
    <location>
        <begin position="208"/>
        <end position="241"/>
    </location>
</feature>
<gene>
    <name evidence="5" type="ORF">VPK24_12710</name>
</gene>
<evidence type="ECO:0000256" key="4">
    <source>
        <dbReference type="SAM" id="MobiDB-lite"/>
    </source>
</evidence>
<dbReference type="Pfam" id="PF07719">
    <property type="entry name" value="TPR_2"/>
    <property type="match status" value="1"/>
</dbReference>
<dbReference type="InterPro" id="IPR019734">
    <property type="entry name" value="TPR_rpt"/>
</dbReference>
<evidence type="ECO:0000256" key="1">
    <source>
        <dbReference type="ARBA" id="ARBA00022737"/>
    </source>
</evidence>
<dbReference type="InterPro" id="IPR011990">
    <property type="entry name" value="TPR-like_helical_dom_sf"/>
</dbReference>
<organism evidence="5 6">
    <name type="scientific">Limnothrix redekei LRLZ20PSL1</name>
    <dbReference type="NCBI Taxonomy" id="3112953"/>
    <lineage>
        <taxon>Bacteria</taxon>
        <taxon>Bacillati</taxon>
        <taxon>Cyanobacteriota</taxon>
        <taxon>Cyanophyceae</taxon>
        <taxon>Pseudanabaenales</taxon>
        <taxon>Pseudanabaenaceae</taxon>
        <taxon>Limnothrix</taxon>
    </lineage>
</organism>
<dbReference type="Proteomes" id="UP001604335">
    <property type="component" value="Unassembled WGS sequence"/>
</dbReference>
<dbReference type="EMBL" id="JAZAQF010000078">
    <property type="protein sequence ID" value="MFG3818504.1"/>
    <property type="molecule type" value="Genomic_DNA"/>
</dbReference>
<feature type="compositionally biased region" description="Polar residues" evidence="4">
    <location>
        <begin position="422"/>
        <end position="437"/>
    </location>
</feature>
<dbReference type="PROSITE" id="PS50005">
    <property type="entry name" value="TPR"/>
    <property type="match status" value="2"/>
</dbReference>
<feature type="region of interest" description="Disordered" evidence="4">
    <location>
        <begin position="403"/>
        <end position="437"/>
    </location>
</feature>
<evidence type="ECO:0000256" key="2">
    <source>
        <dbReference type="ARBA" id="ARBA00022803"/>
    </source>
</evidence>
<dbReference type="SMART" id="SM00028">
    <property type="entry name" value="TPR"/>
    <property type="match status" value="5"/>
</dbReference>
<sequence>MKSWPPLTDYRRALDRLPIDRPLTPAEAIELLELRDRVAAELAQTPDRLTPALGRQLWWLDLELRGWSDRLLAALESAPADRQAEVDRLVYAQSLTPSSQRWERFDPFANVLSAVFLTGSTGLLVDIAAKFFVPGVDLFGSLAVAGQSAIALVTGRTLVTETGQTWLKRQLIRYGIGDRYWQEAGCLGSLALLGLLIAVRQVGFPLLAEQYTRWGEKAYKENRLATAGECYERALLFQPEAIEARYLAGRLADEVSEPEQAQQHYRLVLKNPPEKTASSEDWQFYLQASSNLSRLYLLKKDPEQAAVIAQLALRASAPMPKDPALDDGLYGLYKNLGWARFARGRYEEAESWLEKAIALEPFINRSDRAAAAHCLMAKTLDGLQDYRSALPHWERCANDAAQLGTPEGDAWQGQAGDRLDQPNAQPPKSANPANSAY</sequence>
<dbReference type="Gene3D" id="1.25.40.10">
    <property type="entry name" value="Tetratricopeptide repeat domain"/>
    <property type="match status" value="1"/>
</dbReference>
<evidence type="ECO:0000256" key="3">
    <source>
        <dbReference type="PROSITE-ProRule" id="PRU00339"/>
    </source>
</evidence>
<keyword evidence="6" id="KW-1185">Reference proteome</keyword>
<accession>A0ABW7CBI7</accession>
<keyword evidence="2 3" id="KW-0802">TPR repeat</keyword>
<name>A0ABW7CBI7_9CYAN</name>
<evidence type="ECO:0000313" key="5">
    <source>
        <dbReference type="EMBL" id="MFG3818504.1"/>
    </source>
</evidence>
<dbReference type="SUPFAM" id="SSF48452">
    <property type="entry name" value="TPR-like"/>
    <property type="match status" value="1"/>
</dbReference>
<protein>
    <submittedName>
        <fullName evidence="5">Tetratricopeptide repeat protein</fullName>
    </submittedName>
</protein>
<feature type="repeat" description="TPR" evidence="3">
    <location>
        <begin position="330"/>
        <end position="363"/>
    </location>
</feature>
<dbReference type="RefSeq" id="WP_393013899.1">
    <property type="nucleotide sequence ID" value="NZ_JAZAQF010000078.1"/>
</dbReference>